<sequence length="157" mass="18076">MIQEACDVDKIGTEHYSFVLGIMEPVDGVVTFNTWDLTRITVPHEDFLVLSLKIVRFQVCQTVEWWILYVEGVSRGISIGIIPVLQSPTRECLEQAIHLGFHASNNEAKYEALLIGMEPIVKYLEAWELLEDELQAHQIRIKLTQYNMISGQLYIRL</sequence>
<evidence type="ECO:0000313" key="2">
    <source>
        <dbReference type="Proteomes" id="UP000288805"/>
    </source>
</evidence>
<dbReference type="EMBL" id="QGNW01000031">
    <property type="protein sequence ID" value="RVX11232.1"/>
    <property type="molecule type" value="Genomic_DNA"/>
</dbReference>
<proteinExistence type="predicted"/>
<name>A0A438JQL1_VITVI</name>
<reference evidence="1 2" key="1">
    <citation type="journal article" date="2018" name="PLoS Genet.">
        <title>Population sequencing reveals clonal diversity and ancestral inbreeding in the grapevine cultivar Chardonnay.</title>
        <authorList>
            <person name="Roach M.J."/>
            <person name="Johnson D.L."/>
            <person name="Bohlmann J."/>
            <person name="van Vuuren H.J."/>
            <person name="Jones S.J."/>
            <person name="Pretorius I.S."/>
            <person name="Schmidt S.A."/>
            <person name="Borneman A.R."/>
        </authorList>
    </citation>
    <scope>NUCLEOTIDE SEQUENCE [LARGE SCALE GENOMIC DNA]</scope>
    <source>
        <strain evidence="2">cv. Chardonnay</strain>
        <tissue evidence="1">Leaf</tissue>
    </source>
</reference>
<dbReference type="AlphaFoldDB" id="A0A438JQL1"/>
<accession>A0A438JQL1</accession>
<protein>
    <recommendedName>
        <fullName evidence="3">RNase H type-1 domain-containing protein</fullName>
    </recommendedName>
</protein>
<dbReference type="PANTHER" id="PTHR48475:SF2">
    <property type="entry name" value="RIBONUCLEASE H"/>
    <property type="match status" value="1"/>
</dbReference>
<evidence type="ECO:0008006" key="3">
    <source>
        <dbReference type="Google" id="ProtNLM"/>
    </source>
</evidence>
<evidence type="ECO:0000313" key="1">
    <source>
        <dbReference type="EMBL" id="RVX11232.1"/>
    </source>
</evidence>
<organism evidence="1 2">
    <name type="scientific">Vitis vinifera</name>
    <name type="common">Grape</name>
    <dbReference type="NCBI Taxonomy" id="29760"/>
    <lineage>
        <taxon>Eukaryota</taxon>
        <taxon>Viridiplantae</taxon>
        <taxon>Streptophyta</taxon>
        <taxon>Embryophyta</taxon>
        <taxon>Tracheophyta</taxon>
        <taxon>Spermatophyta</taxon>
        <taxon>Magnoliopsida</taxon>
        <taxon>eudicotyledons</taxon>
        <taxon>Gunneridae</taxon>
        <taxon>Pentapetalae</taxon>
        <taxon>rosids</taxon>
        <taxon>Vitales</taxon>
        <taxon>Vitaceae</taxon>
        <taxon>Viteae</taxon>
        <taxon>Vitis</taxon>
    </lineage>
</organism>
<dbReference type="Proteomes" id="UP000288805">
    <property type="component" value="Unassembled WGS sequence"/>
</dbReference>
<comment type="caution">
    <text evidence="1">The sequence shown here is derived from an EMBL/GenBank/DDBJ whole genome shotgun (WGS) entry which is preliminary data.</text>
</comment>
<dbReference type="PANTHER" id="PTHR48475">
    <property type="entry name" value="RIBONUCLEASE H"/>
    <property type="match status" value="1"/>
</dbReference>
<gene>
    <name evidence="1" type="ORF">CK203_019800</name>
</gene>